<gene>
    <name evidence="1" type="ORF">QE152_g22214</name>
</gene>
<dbReference type="AlphaFoldDB" id="A0AAW1KLP4"/>
<sequence>MTAKEAGEYKTQCQGKNLTIQALIEKGYEVIFKRDTAIIKGKDFIIKGEINENNLIKGKDFIIKGEINENNLAILTVENESCNTAKKDMKSYLNEIQQSLRGKIL</sequence>
<accession>A0AAW1KLP4</accession>
<comment type="caution">
    <text evidence="1">The sequence shown here is derived from an EMBL/GenBank/DDBJ whole genome shotgun (WGS) entry which is preliminary data.</text>
</comment>
<proteinExistence type="predicted"/>
<keyword evidence="2" id="KW-1185">Reference proteome</keyword>
<reference evidence="1 2" key="1">
    <citation type="journal article" date="2024" name="BMC Genomics">
        <title>De novo assembly and annotation of Popillia japonica's genome with initial clues to its potential as an invasive pest.</title>
        <authorList>
            <person name="Cucini C."/>
            <person name="Boschi S."/>
            <person name="Funari R."/>
            <person name="Cardaioli E."/>
            <person name="Iannotti N."/>
            <person name="Marturano G."/>
            <person name="Paoli F."/>
            <person name="Bruttini M."/>
            <person name="Carapelli A."/>
            <person name="Frati F."/>
            <person name="Nardi F."/>
        </authorList>
    </citation>
    <scope>NUCLEOTIDE SEQUENCE [LARGE SCALE GENOMIC DNA]</scope>
    <source>
        <strain evidence="1">DMR45628</strain>
    </source>
</reference>
<evidence type="ECO:0000313" key="1">
    <source>
        <dbReference type="EMBL" id="KAK9720136.1"/>
    </source>
</evidence>
<protein>
    <submittedName>
        <fullName evidence="1">Uncharacterized protein</fullName>
    </submittedName>
</protein>
<organism evidence="1 2">
    <name type="scientific">Popillia japonica</name>
    <name type="common">Japanese beetle</name>
    <dbReference type="NCBI Taxonomy" id="7064"/>
    <lineage>
        <taxon>Eukaryota</taxon>
        <taxon>Metazoa</taxon>
        <taxon>Ecdysozoa</taxon>
        <taxon>Arthropoda</taxon>
        <taxon>Hexapoda</taxon>
        <taxon>Insecta</taxon>
        <taxon>Pterygota</taxon>
        <taxon>Neoptera</taxon>
        <taxon>Endopterygota</taxon>
        <taxon>Coleoptera</taxon>
        <taxon>Polyphaga</taxon>
        <taxon>Scarabaeiformia</taxon>
        <taxon>Scarabaeidae</taxon>
        <taxon>Rutelinae</taxon>
        <taxon>Popillia</taxon>
    </lineage>
</organism>
<dbReference type="Proteomes" id="UP001458880">
    <property type="component" value="Unassembled WGS sequence"/>
</dbReference>
<dbReference type="EMBL" id="JASPKY010000213">
    <property type="protein sequence ID" value="KAK9720136.1"/>
    <property type="molecule type" value="Genomic_DNA"/>
</dbReference>
<name>A0AAW1KLP4_POPJA</name>
<evidence type="ECO:0000313" key="2">
    <source>
        <dbReference type="Proteomes" id="UP001458880"/>
    </source>
</evidence>